<dbReference type="RefSeq" id="WP_160737696.1">
    <property type="nucleotide sequence ID" value="NZ_WTYQ01000001.1"/>
</dbReference>
<proteinExistence type="predicted"/>
<sequence length="219" mass="23677">MANAPIAHLFHPAAMGFSTLPQNLPRLLCLLTLPFLAACGNSDASAPVRINLPKADPITRPREPLPSPDVEGALWSVSKDGRAINFGLPKQKPYLSLACRLKETPPQLQIIRHIEARPGTSALFPIIGNGMISRLKMEAALDDGEWRWEGTYRADAPELDVFTGPREMEATLPGGGSLEIPGSRLPGEFVNWCRLGGKVLQTSAKEKAKAAAEAENKQP</sequence>
<keyword evidence="2" id="KW-1185">Reference proteome</keyword>
<reference evidence="1 2" key="1">
    <citation type="submission" date="2019-12" db="EMBL/GenBank/DDBJ databases">
        <title>Genomic-based taxomic classification of the family Erythrobacteraceae.</title>
        <authorList>
            <person name="Xu L."/>
        </authorList>
    </citation>
    <scope>NUCLEOTIDE SEQUENCE [LARGE SCALE GENOMIC DNA]</scope>
    <source>
        <strain evidence="1 2">DSM 18604</strain>
    </source>
</reference>
<evidence type="ECO:0000313" key="1">
    <source>
        <dbReference type="EMBL" id="MXP24459.1"/>
    </source>
</evidence>
<gene>
    <name evidence="1" type="ORF">GRI39_00140</name>
</gene>
<dbReference type="AlphaFoldDB" id="A0A845A564"/>
<dbReference type="Proteomes" id="UP000460561">
    <property type="component" value="Unassembled WGS sequence"/>
</dbReference>
<dbReference type="EMBL" id="WTYQ01000001">
    <property type="protein sequence ID" value="MXP24459.1"/>
    <property type="molecule type" value="Genomic_DNA"/>
</dbReference>
<accession>A0A845A564</accession>
<protein>
    <submittedName>
        <fullName evidence="1">Uncharacterized protein</fullName>
    </submittedName>
</protein>
<comment type="caution">
    <text evidence="1">The sequence shown here is derived from an EMBL/GenBank/DDBJ whole genome shotgun (WGS) entry which is preliminary data.</text>
</comment>
<name>A0A845A564_9SPHN</name>
<dbReference type="OrthoDB" id="7391054at2"/>
<evidence type="ECO:0000313" key="2">
    <source>
        <dbReference type="Proteomes" id="UP000460561"/>
    </source>
</evidence>
<organism evidence="1 2">
    <name type="scientific">Altericroceibacterium indicum</name>
    <dbReference type="NCBI Taxonomy" id="374177"/>
    <lineage>
        <taxon>Bacteria</taxon>
        <taxon>Pseudomonadati</taxon>
        <taxon>Pseudomonadota</taxon>
        <taxon>Alphaproteobacteria</taxon>
        <taxon>Sphingomonadales</taxon>
        <taxon>Erythrobacteraceae</taxon>
        <taxon>Altericroceibacterium</taxon>
    </lineage>
</organism>